<dbReference type="AlphaFoldDB" id="A0AAN7BP99"/>
<comment type="caution">
    <text evidence="2">The sequence shown here is derived from an EMBL/GenBank/DDBJ whole genome shotgun (WGS) entry which is preliminary data.</text>
</comment>
<dbReference type="InterPro" id="IPR006461">
    <property type="entry name" value="PLAC_motif_containing"/>
</dbReference>
<evidence type="ECO:0000313" key="3">
    <source>
        <dbReference type="Proteomes" id="UP001301958"/>
    </source>
</evidence>
<organism evidence="2 3">
    <name type="scientific">Podospora fimiseda</name>
    <dbReference type="NCBI Taxonomy" id="252190"/>
    <lineage>
        <taxon>Eukaryota</taxon>
        <taxon>Fungi</taxon>
        <taxon>Dikarya</taxon>
        <taxon>Ascomycota</taxon>
        <taxon>Pezizomycotina</taxon>
        <taxon>Sordariomycetes</taxon>
        <taxon>Sordariomycetidae</taxon>
        <taxon>Sordariales</taxon>
        <taxon>Podosporaceae</taxon>
        <taxon>Podospora</taxon>
    </lineage>
</organism>
<keyword evidence="1" id="KW-0472">Membrane</keyword>
<dbReference type="EMBL" id="MU865337">
    <property type="protein sequence ID" value="KAK4227034.1"/>
    <property type="molecule type" value="Genomic_DNA"/>
</dbReference>
<protein>
    <submittedName>
        <fullName evidence="2">PLAC8 family-domain-containing protein</fullName>
    </submittedName>
</protein>
<dbReference type="NCBIfam" id="TIGR01571">
    <property type="entry name" value="A_thal_Cys_rich"/>
    <property type="match status" value="1"/>
</dbReference>
<name>A0AAN7BP99_9PEZI</name>
<keyword evidence="1" id="KW-1133">Transmembrane helix</keyword>
<dbReference type="Pfam" id="PF04749">
    <property type="entry name" value="PLAC8"/>
    <property type="match status" value="1"/>
</dbReference>
<evidence type="ECO:0000256" key="1">
    <source>
        <dbReference type="SAM" id="Phobius"/>
    </source>
</evidence>
<accession>A0AAN7BP99</accession>
<keyword evidence="3" id="KW-1185">Reference proteome</keyword>
<reference evidence="2" key="1">
    <citation type="journal article" date="2023" name="Mol. Phylogenet. Evol.">
        <title>Genome-scale phylogeny and comparative genomics of the fungal order Sordariales.</title>
        <authorList>
            <person name="Hensen N."/>
            <person name="Bonometti L."/>
            <person name="Westerberg I."/>
            <person name="Brannstrom I.O."/>
            <person name="Guillou S."/>
            <person name="Cros-Aarteil S."/>
            <person name="Calhoun S."/>
            <person name="Haridas S."/>
            <person name="Kuo A."/>
            <person name="Mondo S."/>
            <person name="Pangilinan J."/>
            <person name="Riley R."/>
            <person name="LaButti K."/>
            <person name="Andreopoulos B."/>
            <person name="Lipzen A."/>
            <person name="Chen C."/>
            <person name="Yan M."/>
            <person name="Daum C."/>
            <person name="Ng V."/>
            <person name="Clum A."/>
            <person name="Steindorff A."/>
            <person name="Ohm R.A."/>
            <person name="Martin F."/>
            <person name="Silar P."/>
            <person name="Natvig D.O."/>
            <person name="Lalanne C."/>
            <person name="Gautier V."/>
            <person name="Ament-Velasquez S.L."/>
            <person name="Kruys A."/>
            <person name="Hutchinson M.I."/>
            <person name="Powell A.J."/>
            <person name="Barry K."/>
            <person name="Miller A.N."/>
            <person name="Grigoriev I.V."/>
            <person name="Debuchy R."/>
            <person name="Gladieux P."/>
            <person name="Hiltunen Thoren M."/>
            <person name="Johannesson H."/>
        </authorList>
    </citation>
    <scope>NUCLEOTIDE SEQUENCE</scope>
    <source>
        <strain evidence="2">CBS 990.96</strain>
    </source>
</reference>
<sequence>MAQPIKNNEWQDGLLSCCSGGHFLMGWCCPCVLVNKTHELLENPANPEPKGCGLWGCGWCVLNACGGFGFILNCLQRGDIRKKHNIEGNGCGDFCVSVCCPCCGVIQQYKELEMRRDAKGVPDKVGYQGQAPMGMP</sequence>
<proteinExistence type="predicted"/>
<keyword evidence="1" id="KW-0812">Transmembrane</keyword>
<dbReference type="PANTHER" id="PTHR15907">
    <property type="entry name" value="DUF614 FAMILY PROTEIN-RELATED"/>
    <property type="match status" value="1"/>
</dbReference>
<reference evidence="2" key="2">
    <citation type="submission" date="2023-05" db="EMBL/GenBank/DDBJ databases">
        <authorList>
            <consortium name="Lawrence Berkeley National Laboratory"/>
            <person name="Steindorff A."/>
            <person name="Hensen N."/>
            <person name="Bonometti L."/>
            <person name="Westerberg I."/>
            <person name="Brannstrom I.O."/>
            <person name="Guillou S."/>
            <person name="Cros-Aarteil S."/>
            <person name="Calhoun S."/>
            <person name="Haridas S."/>
            <person name="Kuo A."/>
            <person name="Mondo S."/>
            <person name="Pangilinan J."/>
            <person name="Riley R."/>
            <person name="Labutti K."/>
            <person name="Andreopoulos B."/>
            <person name="Lipzen A."/>
            <person name="Chen C."/>
            <person name="Yanf M."/>
            <person name="Daum C."/>
            <person name="Ng V."/>
            <person name="Clum A."/>
            <person name="Ohm R."/>
            <person name="Martin F."/>
            <person name="Silar P."/>
            <person name="Natvig D."/>
            <person name="Lalanne C."/>
            <person name="Gautier V."/>
            <person name="Ament-Velasquez S.L."/>
            <person name="Kruys A."/>
            <person name="Hutchinson M.I."/>
            <person name="Powell A.J."/>
            <person name="Barry K."/>
            <person name="Miller A.N."/>
            <person name="Grigoriev I.V."/>
            <person name="Debuchy R."/>
            <person name="Gladieux P."/>
            <person name="Thoren M.H."/>
            <person name="Johannesson H."/>
        </authorList>
    </citation>
    <scope>NUCLEOTIDE SEQUENCE</scope>
    <source>
        <strain evidence="2">CBS 990.96</strain>
    </source>
</reference>
<gene>
    <name evidence="2" type="ORF">QBC38DRAFT_478834</name>
</gene>
<feature type="transmembrane region" description="Helical" evidence="1">
    <location>
        <begin position="53"/>
        <end position="75"/>
    </location>
</feature>
<evidence type="ECO:0000313" key="2">
    <source>
        <dbReference type="EMBL" id="KAK4227034.1"/>
    </source>
</evidence>
<dbReference type="Proteomes" id="UP001301958">
    <property type="component" value="Unassembled WGS sequence"/>
</dbReference>